<reference evidence="1 2" key="1">
    <citation type="journal article" date="2014" name="Science">
        <title>Plant genetics. Early allopolyploid evolution in the post-Neolithic Brassica napus oilseed genome.</title>
        <authorList>
            <person name="Chalhoub B."/>
            <person name="Denoeud F."/>
            <person name="Liu S."/>
            <person name="Parkin I.A."/>
            <person name="Tang H."/>
            <person name="Wang X."/>
            <person name="Chiquet J."/>
            <person name="Belcram H."/>
            <person name="Tong C."/>
            <person name="Samans B."/>
            <person name="Correa M."/>
            <person name="Da Silva C."/>
            <person name="Just J."/>
            <person name="Falentin C."/>
            <person name="Koh C.S."/>
            <person name="Le Clainche I."/>
            <person name="Bernard M."/>
            <person name="Bento P."/>
            <person name="Noel B."/>
            <person name="Labadie K."/>
            <person name="Alberti A."/>
            <person name="Charles M."/>
            <person name="Arnaud D."/>
            <person name="Guo H."/>
            <person name="Daviaud C."/>
            <person name="Alamery S."/>
            <person name="Jabbari K."/>
            <person name="Zhao M."/>
            <person name="Edger P.P."/>
            <person name="Chelaifa H."/>
            <person name="Tack D."/>
            <person name="Lassalle G."/>
            <person name="Mestiri I."/>
            <person name="Schnel N."/>
            <person name="Le Paslier M.C."/>
            <person name="Fan G."/>
            <person name="Renault V."/>
            <person name="Bayer P.E."/>
            <person name="Golicz A.A."/>
            <person name="Manoli S."/>
            <person name="Lee T.H."/>
            <person name="Thi V.H."/>
            <person name="Chalabi S."/>
            <person name="Hu Q."/>
            <person name="Fan C."/>
            <person name="Tollenaere R."/>
            <person name="Lu Y."/>
            <person name="Battail C."/>
            <person name="Shen J."/>
            <person name="Sidebottom C.H."/>
            <person name="Wang X."/>
            <person name="Canaguier A."/>
            <person name="Chauveau A."/>
            <person name="Berard A."/>
            <person name="Deniot G."/>
            <person name="Guan M."/>
            <person name="Liu Z."/>
            <person name="Sun F."/>
            <person name="Lim Y.P."/>
            <person name="Lyons E."/>
            <person name="Town C.D."/>
            <person name="Bancroft I."/>
            <person name="Wang X."/>
            <person name="Meng J."/>
            <person name="Ma J."/>
            <person name="Pires J.C."/>
            <person name="King G.J."/>
            <person name="Brunel D."/>
            <person name="Delourme R."/>
            <person name="Renard M."/>
            <person name="Aury J.M."/>
            <person name="Adams K.L."/>
            <person name="Batley J."/>
            <person name="Snowdon R.J."/>
            <person name="Tost J."/>
            <person name="Edwards D."/>
            <person name="Zhou Y."/>
            <person name="Hua W."/>
            <person name="Sharpe A.G."/>
            <person name="Paterson A.H."/>
            <person name="Guan C."/>
            <person name="Wincker P."/>
        </authorList>
    </citation>
    <scope>NUCLEOTIDE SEQUENCE [LARGE SCALE GENOMIC DNA]</scope>
    <source>
        <strain evidence="2">cv. Darmor-bzh</strain>
    </source>
</reference>
<dbReference type="EMBL" id="LK031997">
    <property type="protein sequence ID" value="CDY09603.1"/>
    <property type="molecule type" value="Genomic_DNA"/>
</dbReference>
<keyword evidence="2" id="KW-1185">Reference proteome</keyword>
<organism evidence="1 2">
    <name type="scientific">Brassica napus</name>
    <name type="common">Rape</name>
    <dbReference type="NCBI Taxonomy" id="3708"/>
    <lineage>
        <taxon>Eukaryota</taxon>
        <taxon>Viridiplantae</taxon>
        <taxon>Streptophyta</taxon>
        <taxon>Embryophyta</taxon>
        <taxon>Tracheophyta</taxon>
        <taxon>Spermatophyta</taxon>
        <taxon>Magnoliopsida</taxon>
        <taxon>eudicotyledons</taxon>
        <taxon>Gunneridae</taxon>
        <taxon>Pentapetalae</taxon>
        <taxon>rosids</taxon>
        <taxon>malvids</taxon>
        <taxon>Brassicales</taxon>
        <taxon>Brassicaceae</taxon>
        <taxon>Brassiceae</taxon>
        <taxon>Brassica</taxon>
    </lineage>
</organism>
<evidence type="ECO:0000313" key="2">
    <source>
        <dbReference type="Proteomes" id="UP000028999"/>
    </source>
</evidence>
<name>A0A078FC76_BRANA</name>
<dbReference type="PaxDb" id="3708-A0A078FC76"/>
<sequence>MVKALRRAVRTARLTSRSLSDLSSSILTFWAVTSDSNIALSKESLSQSSIIALIFSASLFPSSFAMSSSLKILLISRATLSMSASLWEDSA</sequence>
<accession>A0A078FC76</accession>
<gene>
    <name evidence="1" type="primary">BnaC05g23160D</name>
    <name evidence="1" type="ORF">GSBRNA2T00031237001</name>
</gene>
<dbReference type="Gramene" id="CDY09603">
    <property type="protein sequence ID" value="CDY09603"/>
    <property type="gene ID" value="GSBRNA2T00031237001"/>
</dbReference>
<protein>
    <submittedName>
        <fullName evidence="1">BnaC05g23160D protein</fullName>
    </submittedName>
</protein>
<evidence type="ECO:0000313" key="1">
    <source>
        <dbReference type="EMBL" id="CDY09603.1"/>
    </source>
</evidence>
<dbReference type="Proteomes" id="UP000028999">
    <property type="component" value="Unassembled WGS sequence"/>
</dbReference>
<proteinExistence type="predicted"/>
<dbReference type="AlphaFoldDB" id="A0A078FC76"/>